<proteinExistence type="predicted"/>
<accession>A0AA38PSB7</accession>
<protein>
    <submittedName>
        <fullName evidence="1">Uncharacterized protein</fullName>
    </submittedName>
</protein>
<evidence type="ECO:0000313" key="1">
    <source>
        <dbReference type="EMBL" id="KAJ3980408.1"/>
    </source>
</evidence>
<dbReference type="Proteomes" id="UP001163850">
    <property type="component" value="Unassembled WGS sequence"/>
</dbReference>
<dbReference type="AlphaFoldDB" id="A0AA38PSB7"/>
<sequence length="164" mass="18765">MTFETEDSHIFYHWLAMVIEFACYGRRNQRVSHPGHMAQVALTLGARHIPASDREVGWGVNYYKKLSNEVKISHDEDVIAASGIFWSMIMSTMPAEVTQPMVEILSDQKVPHMARRWIAPGKGFHLQLENRHYVFPNVNCSPPELFLTKGYLAYIIIFTLSALV</sequence>
<organism evidence="1 2">
    <name type="scientific">Lentinula detonsa</name>
    <dbReference type="NCBI Taxonomy" id="2804962"/>
    <lineage>
        <taxon>Eukaryota</taxon>
        <taxon>Fungi</taxon>
        <taxon>Dikarya</taxon>
        <taxon>Basidiomycota</taxon>
        <taxon>Agaricomycotina</taxon>
        <taxon>Agaricomycetes</taxon>
        <taxon>Agaricomycetidae</taxon>
        <taxon>Agaricales</taxon>
        <taxon>Marasmiineae</taxon>
        <taxon>Omphalotaceae</taxon>
        <taxon>Lentinula</taxon>
    </lineage>
</organism>
<dbReference type="EMBL" id="MU802191">
    <property type="protein sequence ID" value="KAJ3980408.1"/>
    <property type="molecule type" value="Genomic_DNA"/>
</dbReference>
<reference evidence="1" key="1">
    <citation type="submission" date="2022-08" db="EMBL/GenBank/DDBJ databases">
        <authorList>
            <consortium name="DOE Joint Genome Institute"/>
            <person name="Min B."/>
            <person name="Riley R."/>
            <person name="Sierra-Patev S."/>
            <person name="Naranjo-Ortiz M."/>
            <person name="Looney B."/>
            <person name="Konkel Z."/>
            <person name="Slot J.C."/>
            <person name="Sakamoto Y."/>
            <person name="Steenwyk J.L."/>
            <person name="Rokas A."/>
            <person name="Carro J."/>
            <person name="Camarero S."/>
            <person name="Ferreira P."/>
            <person name="Molpeceres G."/>
            <person name="Ruiz-Duenas F.J."/>
            <person name="Serrano A."/>
            <person name="Henrissat B."/>
            <person name="Drula E."/>
            <person name="Hughes K.W."/>
            <person name="Mata J.L."/>
            <person name="Ishikawa N.K."/>
            <person name="Vargas-Isla R."/>
            <person name="Ushijima S."/>
            <person name="Smith C.A."/>
            <person name="Ahrendt S."/>
            <person name="Andreopoulos W."/>
            <person name="He G."/>
            <person name="Labutti K."/>
            <person name="Lipzen A."/>
            <person name="Ng V."/>
            <person name="Sandor L."/>
            <person name="Barry K."/>
            <person name="Martinez A.T."/>
            <person name="Xiao Y."/>
            <person name="Gibbons J.G."/>
            <person name="Terashima K."/>
            <person name="Hibbett D.S."/>
            <person name="Grigoriev I.V."/>
        </authorList>
    </citation>
    <scope>NUCLEOTIDE SEQUENCE</scope>
    <source>
        <strain evidence="1">TFB7829</strain>
    </source>
</reference>
<evidence type="ECO:0000313" key="2">
    <source>
        <dbReference type="Proteomes" id="UP001163850"/>
    </source>
</evidence>
<gene>
    <name evidence="1" type="ORF">F5890DRAFT_1419683</name>
</gene>
<name>A0AA38PSB7_9AGAR</name>
<comment type="caution">
    <text evidence="1">The sequence shown here is derived from an EMBL/GenBank/DDBJ whole genome shotgun (WGS) entry which is preliminary data.</text>
</comment>